<evidence type="ECO:0000259" key="1">
    <source>
        <dbReference type="Pfam" id="PF01370"/>
    </source>
</evidence>
<evidence type="ECO:0000313" key="2">
    <source>
        <dbReference type="EMBL" id="NUT88931.1"/>
    </source>
</evidence>
<protein>
    <submittedName>
        <fullName evidence="2">Sugar nucleotide-binding protein</fullName>
    </submittedName>
</protein>
<dbReference type="Proteomes" id="UP000536720">
    <property type="component" value="Unassembled WGS sequence"/>
</dbReference>
<dbReference type="RefSeq" id="WP_175363538.1">
    <property type="nucleotide sequence ID" value="NZ_JABFMR010000022.1"/>
</dbReference>
<gene>
    <name evidence="2" type="ORF">HNO91_21095</name>
</gene>
<comment type="caution">
    <text evidence="2">The sequence shown here is derived from an EMBL/GenBank/DDBJ whole genome shotgun (WGS) entry which is preliminary data.</text>
</comment>
<dbReference type="Pfam" id="PF01370">
    <property type="entry name" value="Epimerase"/>
    <property type="match status" value="1"/>
</dbReference>
<dbReference type="InterPro" id="IPR036291">
    <property type="entry name" value="NAD(P)-bd_dom_sf"/>
</dbReference>
<accession>A0A7Y6DJ66</accession>
<evidence type="ECO:0000313" key="3">
    <source>
        <dbReference type="Proteomes" id="UP000536720"/>
    </source>
</evidence>
<dbReference type="EMBL" id="JABFMR010000022">
    <property type="protein sequence ID" value="NUT88931.1"/>
    <property type="molecule type" value="Genomic_DNA"/>
</dbReference>
<organism evidence="2 3">
    <name type="scientific">Pseudomonas corrugata</name>
    <dbReference type="NCBI Taxonomy" id="47879"/>
    <lineage>
        <taxon>Bacteria</taxon>
        <taxon>Pseudomonadati</taxon>
        <taxon>Pseudomonadota</taxon>
        <taxon>Gammaproteobacteria</taxon>
        <taxon>Pseudomonadales</taxon>
        <taxon>Pseudomonadaceae</taxon>
        <taxon>Pseudomonas</taxon>
    </lineage>
</organism>
<dbReference type="InterPro" id="IPR001509">
    <property type="entry name" value="Epimerase_deHydtase"/>
</dbReference>
<dbReference type="PANTHER" id="PTHR12126:SF11">
    <property type="entry name" value="NADH DEHYDROGENASE [UBIQUINONE] 1 ALPHA SUBCOMPLEX SUBUNIT 9, MITOCHONDRIAL"/>
    <property type="match status" value="1"/>
</dbReference>
<dbReference type="PANTHER" id="PTHR12126">
    <property type="entry name" value="NADH-UBIQUINONE OXIDOREDUCTASE 39 KDA SUBUNIT-RELATED"/>
    <property type="match status" value="1"/>
</dbReference>
<dbReference type="AlphaFoldDB" id="A0A7Y6DJ66"/>
<dbReference type="SUPFAM" id="SSF51735">
    <property type="entry name" value="NAD(P)-binding Rossmann-fold domains"/>
    <property type="match status" value="1"/>
</dbReference>
<sequence>MKLLITGATGYIGQQLTSRAAADGHEVIFATRKPCSRPHAWIPYDLAEPAPDCPAGVQAIIHLAANTSTNADIAADNEVQAAQALIRCAGQVSAKFIFISSQTAEATAAGAYGRTKWRIEQAVLAAGGVVIRPGQVYGGPERGLFGLLSGLIRQFPVIPILLPAPCVQPIHVDDLAASILAVVEREDIRGEVLNLGAMEPISFGRFLMAIATYRVHAVRLPVPLPVALLKLLRRCLGQSMSTRLGLERIFSLIQLPVMDSAPALHKLGIELRPLADGLHRSGRGQRRQYLQEGYVLLHYLLDNPPPRSLVRRYAKALEHAGKTRPVIRSQLLMCSPILLTLLDHPGILNTPGGQDLVWRLQAALHIAEASPLGAKRFLGTQQQRGFVSSLMALGWTSVKALAWRIVTPLCRPLARQLFLGSEAPREA</sequence>
<proteinExistence type="predicted"/>
<dbReference type="InterPro" id="IPR051207">
    <property type="entry name" value="ComplexI_NDUFA9_subunit"/>
</dbReference>
<feature type="domain" description="NAD-dependent epimerase/dehydratase" evidence="1">
    <location>
        <begin position="4"/>
        <end position="196"/>
    </location>
</feature>
<dbReference type="GO" id="GO:0044877">
    <property type="term" value="F:protein-containing complex binding"/>
    <property type="evidence" value="ECO:0007669"/>
    <property type="project" value="TreeGrafter"/>
</dbReference>
<dbReference type="Gene3D" id="3.40.50.720">
    <property type="entry name" value="NAD(P)-binding Rossmann-like Domain"/>
    <property type="match status" value="1"/>
</dbReference>
<reference evidence="2 3" key="1">
    <citation type="journal article" date="2020" name="Front. Plant Sci.">
        <title>Isolation of Rhizosphere Bacteria That Improve Quality and Water Stress Tolerance in Greenhouse Ornamentals.</title>
        <authorList>
            <person name="Nordstedt N.P."/>
            <person name="Jones M.L."/>
        </authorList>
    </citation>
    <scope>NUCLEOTIDE SEQUENCE [LARGE SCALE GENOMIC DNA]</scope>
    <source>
        <strain evidence="2 3">C7D2</strain>
    </source>
</reference>
<name>A0A7Y6DJ66_9PSED</name>